<organism evidence="1 2">
    <name type="scientific">Scutellospora calospora</name>
    <dbReference type="NCBI Taxonomy" id="85575"/>
    <lineage>
        <taxon>Eukaryota</taxon>
        <taxon>Fungi</taxon>
        <taxon>Fungi incertae sedis</taxon>
        <taxon>Mucoromycota</taxon>
        <taxon>Glomeromycotina</taxon>
        <taxon>Glomeromycetes</taxon>
        <taxon>Diversisporales</taxon>
        <taxon>Gigasporaceae</taxon>
        <taxon>Scutellospora</taxon>
    </lineage>
</organism>
<protein>
    <submittedName>
        <fullName evidence="1">7725_t:CDS:1</fullName>
    </submittedName>
</protein>
<dbReference type="Proteomes" id="UP000789860">
    <property type="component" value="Unassembled WGS sequence"/>
</dbReference>
<sequence>MGKAKKRGHPLSEFVKIYPEKLNSFNHLCRCIYCIAVLGEEDSDNQKFTNSAKCVKSHLNQSTNAGSSLKKHTLISKRNKVKLLNQFIAHNMSNQEKQNFNKLWLHAIISAGMAFCASENPELQAVFTFLNPTIKLPTRQNLSRTILNNATTYIQNEIIKKVTEEEIIVTLSMDEVCNDIKSNNIKIACIVTDSAAAYAAA</sequence>
<accession>A0ACA9KV39</accession>
<reference evidence="1" key="1">
    <citation type="submission" date="2021-06" db="EMBL/GenBank/DDBJ databases">
        <authorList>
            <person name="Kallberg Y."/>
            <person name="Tangrot J."/>
            <person name="Rosling A."/>
        </authorList>
    </citation>
    <scope>NUCLEOTIDE SEQUENCE</scope>
    <source>
        <strain evidence="1">AU212A</strain>
    </source>
</reference>
<comment type="caution">
    <text evidence="1">The sequence shown here is derived from an EMBL/GenBank/DDBJ whole genome shotgun (WGS) entry which is preliminary data.</text>
</comment>
<evidence type="ECO:0000313" key="2">
    <source>
        <dbReference type="Proteomes" id="UP000789860"/>
    </source>
</evidence>
<feature type="non-terminal residue" evidence="1">
    <location>
        <position position="201"/>
    </location>
</feature>
<proteinExistence type="predicted"/>
<keyword evidence="2" id="KW-1185">Reference proteome</keyword>
<gene>
    <name evidence="1" type="ORF">SCALOS_LOCUS2901</name>
</gene>
<evidence type="ECO:0000313" key="1">
    <source>
        <dbReference type="EMBL" id="CAG8492900.1"/>
    </source>
</evidence>
<name>A0ACA9KV39_9GLOM</name>
<dbReference type="EMBL" id="CAJVPM010002803">
    <property type="protein sequence ID" value="CAG8492900.1"/>
    <property type="molecule type" value="Genomic_DNA"/>
</dbReference>